<protein>
    <submittedName>
        <fullName evidence="2">Uncharacterized protein</fullName>
    </submittedName>
</protein>
<keyword evidence="1" id="KW-0472">Membrane</keyword>
<sequence length="167" mass="19248">MNNAQPGPTPPVLAKSDRLRQKRHWLYVHAFHVDCIQNITVSGVCSIRARINSLSDPMIAPYGTWFRSGTCKLTELLHPCSNKEVGLSRFWPLFLLVPVYILFPFSALIFLHDSINDFCSGKAWRGRGKGREKKKKKKKKNQRTVCLLTVLRQFVRMEYGSSSYRTF</sequence>
<evidence type="ECO:0000313" key="3">
    <source>
        <dbReference type="Proteomes" id="UP000326198"/>
    </source>
</evidence>
<gene>
    <name evidence="2" type="ORF">BDV26DRAFT_14599</name>
</gene>
<keyword evidence="1" id="KW-1133">Transmembrane helix</keyword>
<proteinExistence type="predicted"/>
<feature type="transmembrane region" description="Helical" evidence="1">
    <location>
        <begin position="90"/>
        <end position="111"/>
    </location>
</feature>
<accession>A0A5N7B0C8</accession>
<dbReference type="EMBL" id="ML736260">
    <property type="protein sequence ID" value="KAE8375475.1"/>
    <property type="molecule type" value="Genomic_DNA"/>
</dbReference>
<organism evidence="2 3">
    <name type="scientific">Aspergillus bertholletiae</name>
    <dbReference type="NCBI Taxonomy" id="1226010"/>
    <lineage>
        <taxon>Eukaryota</taxon>
        <taxon>Fungi</taxon>
        <taxon>Dikarya</taxon>
        <taxon>Ascomycota</taxon>
        <taxon>Pezizomycotina</taxon>
        <taxon>Eurotiomycetes</taxon>
        <taxon>Eurotiomycetidae</taxon>
        <taxon>Eurotiales</taxon>
        <taxon>Aspergillaceae</taxon>
        <taxon>Aspergillus</taxon>
        <taxon>Aspergillus subgen. Circumdati</taxon>
    </lineage>
</organism>
<name>A0A5N7B0C8_9EURO</name>
<reference evidence="2 3" key="1">
    <citation type="submission" date="2019-04" db="EMBL/GenBank/DDBJ databases">
        <title>Friends and foes A comparative genomics studyof 23 Aspergillus species from section Flavi.</title>
        <authorList>
            <consortium name="DOE Joint Genome Institute"/>
            <person name="Kjaerbolling I."/>
            <person name="Vesth T."/>
            <person name="Frisvad J.C."/>
            <person name="Nybo J.L."/>
            <person name="Theobald S."/>
            <person name="Kildgaard S."/>
            <person name="Isbrandt T."/>
            <person name="Kuo A."/>
            <person name="Sato A."/>
            <person name="Lyhne E.K."/>
            <person name="Kogle M.E."/>
            <person name="Wiebenga A."/>
            <person name="Kun R.S."/>
            <person name="Lubbers R.J."/>
            <person name="Makela M.R."/>
            <person name="Barry K."/>
            <person name="Chovatia M."/>
            <person name="Clum A."/>
            <person name="Daum C."/>
            <person name="Haridas S."/>
            <person name="He G."/>
            <person name="LaButti K."/>
            <person name="Lipzen A."/>
            <person name="Mondo S."/>
            <person name="Riley R."/>
            <person name="Salamov A."/>
            <person name="Simmons B.A."/>
            <person name="Magnuson J.K."/>
            <person name="Henrissat B."/>
            <person name="Mortensen U.H."/>
            <person name="Larsen T.O."/>
            <person name="Devries R.P."/>
            <person name="Grigoriev I.V."/>
            <person name="Machida M."/>
            <person name="Baker S.E."/>
            <person name="Andersen M.R."/>
        </authorList>
    </citation>
    <scope>NUCLEOTIDE SEQUENCE [LARGE SCALE GENOMIC DNA]</scope>
    <source>
        <strain evidence="2 3">IBT 29228</strain>
    </source>
</reference>
<keyword evidence="1" id="KW-0812">Transmembrane</keyword>
<dbReference type="Proteomes" id="UP000326198">
    <property type="component" value="Unassembled WGS sequence"/>
</dbReference>
<evidence type="ECO:0000313" key="2">
    <source>
        <dbReference type="EMBL" id="KAE8375475.1"/>
    </source>
</evidence>
<dbReference type="AlphaFoldDB" id="A0A5N7B0C8"/>
<keyword evidence="3" id="KW-1185">Reference proteome</keyword>
<evidence type="ECO:0000256" key="1">
    <source>
        <dbReference type="SAM" id="Phobius"/>
    </source>
</evidence>